<keyword evidence="1" id="KW-0732">Signal</keyword>
<gene>
    <name evidence="3" type="ORF">JCM19296_120</name>
</gene>
<evidence type="ECO:0000313" key="3">
    <source>
        <dbReference type="EMBL" id="GAK74542.1"/>
    </source>
</evidence>
<feature type="domain" description="Late embryogenesis abundant protein LEA-2 subgroup" evidence="2">
    <location>
        <begin position="52"/>
        <end position="146"/>
    </location>
</feature>
<dbReference type="AlphaFoldDB" id="A0A081D6J6"/>
<dbReference type="PROSITE" id="PS51257">
    <property type="entry name" value="PROKAR_LIPOPROTEIN"/>
    <property type="match status" value="1"/>
</dbReference>
<dbReference type="Gene3D" id="2.60.40.1820">
    <property type="match status" value="1"/>
</dbReference>
<evidence type="ECO:0000259" key="2">
    <source>
        <dbReference type="Pfam" id="PF03168"/>
    </source>
</evidence>
<accession>A0A081D6J6</accession>
<dbReference type="EMBL" id="BBLG01000001">
    <property type="protein sequence ID" value="GAK74542.1"/>
    <property type="molecule type" value="Genomic_DNA"/>
</dbReference>
<dbReference type="InterPro" id="IPR004864">
    <property type="entry name" value="LEA_2"/>
</dbReference>
<feature type="signal peptide" evidence="1">
    <location>
        <begin position="1"/>
        <end position="20"/>
    </location>
</feature>
<reference evidence="3 4" key="1">
    <citation type="journal article" date="2014" name="Genome Announc.">
        <title>Draft Genome Sequences of Marine Flavobacterium Nonlabens Strains NR17, NR24, NR27, NR32, NR33, and Ara13.</title>
        <authorList>
            <person name="Nakanishi M."/>
            <person name="Meirelles P."/>
            <person name="Suzuki R."/>
            <person name="Takatani N."/>
            <person name="Mino S."/>
            <person name="Suda W."/>
            <person name="Oshima K."/>
            <person name="Hattori M."/>
            <person name="Ohkuma M."/>
            <person name="Hosokawa M."/>
            <person name="Miyashita K."/>
            <person name="Thompson F.L."/>
            <person name="Niwa A."/>
            <person name="Sawabe T."/>
            <person name="Sawabe T."/>
        </authorList>
    </citation>
    <scope>NUCLEOTIDE SEQUENCE [LARGE SCALE GENOMIC DNA]</scope>
    <source>
        <strain evidence="4">JCM19296</strain>
    </source>
</reference>
<dbReference type="Pfam" id="PF03168">
    <property type="entry name" value="LEA_2"/>
    <property type="match status" value="1"/>
</dbReference>
<sequence length="157" mass="17299">MRALLLLCSVLIAMTSCQDAYEEVVFIEIKNVKINNATSDNVQLSGDCVLFNPNPVGLDLTKAKFDVYVNGRKTAEINQDLDVEMPASDEFILPLKATMSPKDFYGEKGRGLLDATLQILVNQKVDIKYNGGIRAGKGMVNFEVPIIDSLEVPVKVF</sequence>
<organism evidence="3 4">
    <name type="scientific">Nonlabens ulvanivorans</name>
    <name type="common">Persicivirga ulvanivorans</name>
    <dbReference type="NCBI Taxonomy" id="906888"/>
    <lineage>
        <taxon>Bacteria</taxon>
        <taxon>Pseudomonadati</taxon>
        <taxon>Bacteroidota</taxon>
        <taxon>Flavobacteriia</taxon>
        <taxon>Flavobacteriales</taxon>
        <taxon>Flavobacteriaceae</taxon>
        <taxon>Nonlabens</taxon>
    </lineage>
</organism>
<protein>
    <recommendedName>
        <fullName evidence="2">Late embryogenesis abundant protein LEA-2 subgroup domain-containing protein</fullName>
    </recommendedName>
</protein>
<comment type="caution">
    <text evidence="3">The sequence shown here is derived from an EMBL/GenBank/DDBJ whole genome shotgun (WGS) entry which is preliminary data.</text>
</comment>
<evidence type="ECO:0000256" key="1">
    <source>
        <dbReference type="SAM" id="SignalP"/>
    </source>
</evidence>
<proteinExistence type="predicted"/>
<feature type="chain" id="PRO_5001756422" description="Late embryogenesis abundant protein LEA-2 subgroup domain-containing protein" evidence="1">
    <location>
        <begin position="21"/>
        <end position="157"/>
    </location>
</feature>
<name>A0A081D6J6_NONUL</name>
<dbReference type="SUPFAM" id="SSF117070">
    <property type="entry name" value="LEA14-like"/>
    <property type="match status" value="1"/>
</dbReference>
<evidence type="ECO:0000313" key="4">
    <source>
        <dbReference type="Proteomes" id="UP000028980"/>
    </source>
</evidence>
<dbReference type="Proteomes" id="UP000028980">
    <property type="component" value="Unassembled WGS sequence"/>
</dbReference>